<comment type="similarity">
    <text evidence="1">Belongs to the SPT2 family.</text>
</comment>
<gene>
    <name evidence="6" type="ORF">NC653_013934</name>
</gene>
<reference evidence="6" key="1">
    <citation type="journal article" date="2023" name="Mol. Ecol. Resour.">
        <title>Chromosome-level genome assembly of a triploid poplar Populus alba 'Berolinensis'.</title>
        <authorList>
            <person name="Chen S."/>
            <person name="Yu Y."/>
            <person name="Wang X."/>
            <person name="Wang S."/>
            <person name="Zhang T."/>
            <person name="Zhou Y."/>
            <person name="He R."/>
            <person name="Meng N."/>
            <person name="Wang Y."/>
            <person name="Liu W."/>
            <person name="Liu Z."/>
            <person name="Liu J."/>
            <person name="Guo Q."/>
            <person name="Huang H."/>
            <person name="Sederoff R.R."/>
            <person name="Wang G."/>
            <person name="Qu G."/>
            <person name="Chen S."/>
        </authorList>
    </citation>
    <scope>NUCLEOTIDE SEQUENCE</scope>
    <source>
        <strain evidence="6">SC-2020</strain>
    </source>
</reference>
<feature type="coiled-coil region" evidence="3">
    <location>
        <begin position="445"/>
        <end position="472"/>
    </location>
</feature>
<evidence type="ECO:0000256" key="4">
    <source>
        <dbReference type="SAM" id="MobiDB-lite"/>
    </source>
</evidence>
<dbReference type="GO" id="GO:0042393">
    <property type="term" value="F:histone binding"/>
    <property type="evidence" value="ECO:0007669"/>
    <property type="project" value="TreeGrafter"/>
</dbReference>
<dbReference type="EMBL" id="JAQIZT010000005">
    <property type="protein sequence ID" value="KAJ6997514.1"/>
    <property type="molecule type" value="Genomic_DNA"/>
</dbReference>
<evidence type="ECO:0000256" key="1">
    <source>
        <dbReference type="ARBA" id="ARBA00006461"/>
    </source>
</evidence>
<keyword evidence="2 3" id="KW-0175">Coiled coil</keyword>
<dbReference type="Pfam" id="PF08243">
    <property type="entry name" value="SPT2"/>
    <property type="match status" value="1"/>
</dbReference>
<keyword evidence="5" id="KW-0812">Transmembrane</keyword>
<evidence type="ECO:0000256" key="2">
    <source>
        <dbReference type="ARBA" id="ARBA00023054"/>
    </source>
</evidence>
<accession>A0AAD6QVL7</accession>
<name>A0AAD6QVL7_9ROSI</name>
<feature type="region of interest" description="Disordered" evidence="4">
    <location>
        <begin position="141"/>
        <end position="167"/>
    </location>
</feature>
<dbReference type="PANTHER" id="PTHR22691:SF8">
    <property type="entry name" value="PROTEIN SPT2 HOMOLOG"/>
    <property type="match status" value="1"/>
</dbReference>
<dbReference type="PANTHER" id="PTHR22691">
    <property type="entry name" value="YEAST SPT2-RELATED"/>
    <property type="match status" value="1"/>
</dbReference>
<feature type="compositionally biased region" description="Polar residues" evidence="4">
    <location>
        <begin position="141"/>
        <end position="156"/>
    </location>
</feature>
<dbReference type="AlphaFoldDB" id="A0AAD6QVL7"/>
<feature type="compositionally biased region" description="Basic and acidic residues" evidence="4">
    <location>
        <begin position="32"/>
        <end position="41"/>
    </location>
</feature>
<dbReference type="Proteomes" id="UP001164929">
    <property type="component" value="Chromosome 5"/>
</dbReference>
<keyword evidence="5" id="KW-0472">Membrane</keyword>
<feature type="region of interest" description="Disordered" evidence="4">
    <location>
        <begin position="55"/>
        <end position="80"/>
    </location>
</feature>
<dbReference type="GO" id="GO:0006334">
    <property type="term" value="P:nucleosome assembly"/>
    <property type="evidence" value="ECO:0007669"/>
    <property type="project" value="TreeGrafter"/>
</dbReference>
<feature type="region of interest" description="Disordered" evidence="4">
    <location>
        <begin position="219"/>
        <end position="374"/>
    </location>
</feature>
<keyword evidence="5" id="KW-1133">Transmembrane helix</keyword>
<feature type="compositionally biased region" description="Low complexity" evidence="4">
    <location>
        <begin position="220"/>
        <end position="234"/>
    </location>
</feature>
<dbReference type="GO" id="GO:0006360">
    <property type="term" value="P:transcription by RNA polymerase I"/>
    <property type="evidence" value="ECO:0007669"/>
    <property type="project" value="TreeGrafter"/>
</dbReference>
<evidence type="ECO:0000313" key="6">
    <source>
        <dbReference type="EMBL" id="KAJ6997514.1"/>
    </source>
</evidence>
<proteinExistence type="inferred from homology"/>
<organism evidence="6 7">
    <name type="scientific">Populus alba x Populus x berolinensis</name>
    <dbReference type="NCBI Taxonomy" id="444605"/>
    <lineage>
        <taxon>Eukaryota</taxon>
        <taxon>Viridiplantae</taxon>
        <taxon>Streptophyta</taxon>
        <taxon>Embryophyta</taxon>
        <taxon>Tracheophyta</taxon>
        <taxon>Spermatophyta</taxon>
        <taxon>Magnoliopsida</taxon>
        <taxon>eudicotyledons</taxon>
        <taxon>Gunneridae</taxon>
        <taxon>Pentapetalae</taxon>
        <taxon>rosids</taxon>
        <taxon>fabids</taxon>
        <taxon>Malpighiales</taxon>
        <taxon>Salicaceae</taxon>
        <taxon>Saliceae</taxon>
        <taxon>Populus</taxon>
    </lineage>
</organism>
<evidence type="ECO:0000256" key="5">
    <source>
        <dbReference type="SAM" id="Phobius"/>
    </source>
</evidence>
<feature type="region of interest" description="Disordered" evidence="4">
    <location>
        <begin position="1"/>
        <end position="41"/>
    </location>
</feature>
<sequence length="513" mass="58126">MRGYDREEDEYYDEYEEEGEEQVEEEEEYEEEGRKPTAEEMEYLELRKRIKEQIRKKMQKEHGSALSKSQEKKKKLPSDNYGSFFGPSQPVIAQRVIQEIKSLLENQHLALRVSNSQHAVCTINLLVLLNLVPDFAYSYQGCSKNKRSSSSTATGSKNGGHRHVPKLKNELKSKVQKLKDTRDYSFLLTDDAELPAPTKEPACQSFSALNSGSCNFKAGSAQVQQKSKQPSSSSGRNIHGSHEERKPAFRNGQMHSKVGLQKPTSANKPDATLMNSKRQLGSNNGAGPGRPAGSKCLPSKTPVSTMQKKALAPSAKKILPAVHKPLPSKPSVPKQQWEQRKGSQEPNKAKMIPKQPLASPKPQINKPVKQVSSHVLLPDNRLNSKPVRPFPDECDRPFPDECSDDDMDAFKMLRKMIGNKHHGYYDDDDDSNMEANFGDIMKEEKRSARIAREEDEEQLRLIEEEERQERKRKLAKSPFGAEVEPAFGQILNFFFFFLLKLNTVCTFWIVLMC</sequence>
<dbReference type="InterPro" id="IPR013256">
    <property type="entry name" value="Chromatin_SPT2"/>
</dbReference>
<evidence type="ECO:0000313" key="7">
    <source>
        <dbReference type="Proteomes" id="UP001164929"/>
    </source>
</evidence>
<dbReference type="GO" id="GO:0003677">
    <property type="term" value="F:DNA binding"/>
    <property type="evidence" value="ECO:0007669"/>
    <property type="project" value="TreeGrafter"/>
</dbReference>
<dbReference type="GO" id="GO:0005730">
    <property type="term" value="C:nucleolus"/>
    <property type="evidence" value="ECO:0007669"/>
    <property type="project" value="TreeGrafter"/>
</dbReference>
<keyword evidence="7" id="KW-1185">Reference proteome</keyword>
<feature type="transmembrane region" description="Helical" evidence="5">
    <location>
        <begin position="490"/>
        <end position="511"/>
    </location>
</feature>
<feature type="compositionally biased region" description="Acidic residues" evidence="4">
    <location>
        <begin position="1"/>
        <end position="31"/>
    </location>
</feature>
<comment type="caution">
    <text evidence="6">The sequence shown here is derived from an EMBL/GenBank/DDBJ whole genome shotgun (WGS) entry which is preliminary data.</text>
</comment>
<protein>
    <submittedName>
        <fullName evidence="6">Protein SPT2</fullName>
    </submittedName>
</protein>
<dbReference type="SMART" id="SM00784">
    <property type="entry name" value="SPT2"/>
    <property type="match status" value="1"/>
</dbReference>
<evidence type="ECO:0000256" key="3">
    <source>
        <dbReference type="SAM" id="Coils"/>
    </source>
</evidence>
<feature type="compositionally biased region" description="Polar residues" evidence="4">
    <location>
        <begin position="262"/>
        <end position="283"/>
    </location>
</feature>